<dbReference type="PANTHER" id="PTHR11842">
    <property type="entry name" value="MITOTIC SPINDLE ASSEMBLY CHECKPOINT PROTEIN MAD2"/>
    <property type="match status" value="1"/>
</dbReference>
<name>A0A914A8X8_PATMI</name>
<keyword evidence="6" id="KW-0131">Cell cycle</keyword>
<evidence type="ECO:0000313" key="11">
    <source>
        <dbReference type="Proteomes" id="UP000887568"/>
    </source>
</evidence>
<comment type="subcellular location">
    <subcellularLocation>
        <location evidence="1">Nucleus</location>
    </subcellularLocation>
</comment>
<accession>A0A914A8X8</accession>
<keyword evidence="11" id="KW-1185">Reference proteome</keyword>
<dbReference type="InterPro" id="IPR036570">
    <property type="entry name" value="HORMA_dom_sf"/>
</dbReference>
<keyword evidence="4" id="KW-0498">Mitosis</keyword>
<proteinExistence type="inferred from homology"/>
<dbReference type="OMA" id="WQFDVEI"/>
<evidence type="ECO:0000256" key="3">
    <source>
        <dbReference type="ARBA" id="ARBA00022618"/>
    </source>
</evidence>
<dbReference type="PANTHER" id="PTHR11842:SF11">
    <property type="entry name" value="MITOTIC SPINDLE ASSEMBLY CHECKPOINT PROTEIN MAD2A"/>
    <property type="match status" value="1"/>
</dbReference>
<dbReference type="PROSITE" id="PS50815">
    <property type="entry name" value="HORMA"/>
    <property type="match status" value="1"/>
</dbReference>
<dbReference type="GO" id="GO:0007094">
    <property type="term" value="P:mitotic spindle assembly checkpoint signaling"/>
    <property type="evidence" value="ECO:0007669"/>
    <property type="project" value="TreeGrafter"/>
</dbReference>
<dbReference type="InterPro" id="IPR045091">
    <property type="entry name" value="Mad2-like"/>
</dbReference>
<dbReference type="CTD" id="4085"/>
<dbReference type="Gene3D" id="3.30.900.10">
    <property type="entry name" value="HORMA domain"/>
    <property type="match status" value="1"/>
</dbReference>
<dbReference type="InterPro" id="IPR003511">
    <property type="entry name" value="HORMA_dom"/>
</dbReference>
<dbReference type="RefSeq" id="XP_038060223.1">
    <property type="nucleotide sequence ID" value="XM_038204295.1"/>
</dbReference>
<keyword evidence="3" id="KW-0132">Cell division</keyword>
<dbReference type="AlphaFoldDB" id="A0A914A8X8"/>
<dbReference type="GO" id="GO:0051301">
    <property type="term" value="P:cell division"/>
    <property type="evidence" value="ECO:0007669"/>
    <property type="project" value="UniProtKB-KW"/>
</dbReference>
<dbReference type="OrthoDB" id="1806at2759"/>
<dbReference type="GO" id="GO:0005654">
    <property type="term" value="C:nucleoplasm"/>
    <property type="evidence" value="ECO:0007669"/>
    <property type="project" value="TreeGrafter"/>
</dbReference>
<dbReference type="GO" id="GO:0000776">
    <property type="term" value="C:kinetochore"/>
    <property type="evidence" value="ECO:0007669"/>
    <property type="project" value="TreeGrafter"/>
</dbReference>
<evidence type="ECO:0000256" key="1">
    <source>
        <dbReference type="ARBA" id="ARBA00004123"/>
    </source>
</evidence>
<reference evidence="10" key="1">
    <citation type="submission" date="2022-11" db="UniProtKB">
        <authorList>
            <consortium name="EnsemblMetazoa"/>
        </authorList>
    </citation>
    <scope>IDENTIFICATION</scope>
</reference>
<organism evidence="10 11">
    <name type="scientific">Patiria miniata</name>
    <name type="common">Bat star</name>
    <name type="synonym">Asterina miniata</name>
    <dbReference type="NCBI Taxonomy" id="46514"/>
    <lineage>
        <taxon>Eukaryota</taxon>
        <taxon>Metazoa</taxon>
        <taxon>Echinodermata</taxon>
        <taxon>Eleutherozoa</taxon>
        <taxon>Asterozoa</taxon>
        <taxon>Asteroidea</taxon>
        <taxon>Valvatacea</taxon>
        <taxon>Valvatida</taxon>
        <taxon>Asterinidae</taxon>
        <taxon>Patiria</taxon>
    </lineage>
</organism>
<comment type="similarity">
    <text evidence="2">Belongs to the MAD2 family.</text>
</comment>
<dbReference type="GO" id="GO:1990728">
    <property type="term" value="C:mitotic spindle assembly checkpoint MAD1-MAD2 complex"/>
    <property type="evidence" value="ECO:0007669"/>
    <property type="project" value="UniProtKB-ARBA"/>
</dbReference>
<evidence type="ECO:0000256" key="8">
    <source>
        <dbReference type="ARBA" id="ARBA00076594"/>
    </source>
</evidence>
<dbReference type="GeneID" id="119731215"/>
<evidence type="ECO:0000256" key="5">
    <source>
        <dbReference type="ARBA" id="ARBA00023242"/>
    </source>
</evidence>
<dbReference type="Proteomes" id="UP000887568">
    <property type="component" value="Unplaced"/>
</dbReference>
<keyword evidence="5" id="KW-0539">Nucleus</keyword>
<dbReference type="Pfam" id="PF02301">
    <property type="entry name" value="HORMA"/>
    <property type="match status" value="1"/>
</dbReference>
<dbReference type="SUPFAM" id="SSF56019">
    <property type="entry name" value="The spindle assembly checkpoint protein mad2"/>
    <property type="match status" value="1"/>
</dbReference>
<dbReference type="FunFam" id="3.30.900.10:FF:000002">
    <property type="entry name" value="Mitotic spindle assembly checkpoint protein MAD2A"/>
    <property type="match status" value="1"/>
</dbReference>
<evidence type="ECO:0000313" key="10">
    <source>
        <dbReference type="EnsemblMetazoa" id="XP_038060223.1"/>
    </source>
</evidence>
<protein>
    <recommendedName>
        <fullName evidence="7">Mitotic spindle assembly checkpoint protein MAD2A</fullName>
    </recommendedName>
    <alternativeName>
        <fullName evidence="8">Mitotic arrest deficient 2-like protein 1</fullName>
    </alternativeName>
</protein>
<evidence type="ECO:0000259" key="9">
    <source>
        <dbReference type="PROSITE" id="PS50815"/>
    </source>
</evidence>
<dbReference type="EnsemblMetazoa" id="XM_038204295.1">
    <property type="protein sequence ID" value="XP_038060223.1"/>
    <property type="gene ID" value="LOC119731215"/>
</dbReference>
<evidence type="ECO:0000256" key="7">
    <source>
        <dbReference type="ARBA" id="ARBA00068928"/>
    </source>
</evidence>
<evidence type="ECO:0000256" key="2">
    <source>
        <dbReference type="ARBA" id="ARBA00010348"/>
    </source>
</evidence>
<evidence type="ECO:0000256" key="4">
    <source>
        <dbReference type="ARBA" id="ARBA00022776"/>
    </source>
</evidence>
<evidence type="ECO:0000256" key="6">
    <source>
        <dbReference type="ARBA" id="ARBA00023306"/>
    </source>
</evidence>
<feature type="domain" description="HORMA" evidence="9">
    <location>
        <begin position="16"/>
        <end position="199"/>
    </location>
</feature>
<sequence length="206" mass="23532">MAATKQATKTKTITLKGSSQKVSEFFLYGINSLLYQRGIYPPETFTRKQKYGLTLFESTEKALQDYLTNVLKQLNEWLNEKTVQKVVVVITEVESGEVKERWQFDVECDKTMSHDSQPRKKTDEEINKGIRAVITQITATVTFLPLLDNPCTFNILIYTDKDMDMPEQWEESGPSLIANSQVVKLRSFTTSIHKIDAAVSYKDDGM</sequence>